<sequence>MNTKAGYVYALANPAMPGLIKVGRTQRHPQERAQELSNATGVAMPFVLLYYVFLEDCVRGEQIAHEQLSRVGTRFREGREFFRADSKTVVDVLIHLPKIKEPPQTSQQSCDIECETDSHNPFAGHISQLRQEAQCYRYGINGFPYEPELAIKKYNEIVSLGENFSLTDIAECHLQIAYDRAAKLSLRSDRSHLFKEAKKAGLIAAESDERAYQTLAEVAYEERNAKSFQVYMNRYFLSIIEGFESFSAYLSENGEYYEVLKGCKEVHALNIYSLALREYLLTSKVEPNEIYFIFKDEILECLSSAGNSALDQKIMSEIICFLSTQ</sequence>
<dbReference type="Proteomes" id="UP001607157">
    <property type="component" value="Unassembled WGS sequence"/>
</dbReference>
<organism evidence="2 3">
    <name type="scientific">Roseovarius aquimarinus</name>
    <dbReference type="NCBI Taxonomy" id="1229156"/>
    <lineage>
        <taxon>Bacteria</taxon>
        <taxon>Pseudomonadati</taxon>
        <taxon>Pseudomonadota</taxon>
        <taxon>Alphaproteobacteria</taxon>
        <taxon>Rhodobacterales</taxon>
        <taxon>Roseobacteraceae</taxon>
        <taxon>Roseovarius</taxon>
    </lineage>
</organism>
<keyword evidence="3" id="KW-1185">Reference proteome</keyword>
<name>A0ABW7I884_9RHOB</name>
<dbReference type="Pfam" id="PF10544">
    <property type="entry name" value="T5orf172"/>
    <property type="match status" value="1"/>
</dbReference>
<protein>
    <submittedName>
        <fullName evidence="2">GIY-YIG nuclease family protein</fullName>
    </submittedName>
</protein>
<dbReference type="SMART" id="SM00974">
    <property type="entry name" value="T5orf172"/>
    <property type="match status" value="1"/>
</dbReference>
<evidence type="ECO:0000259" key="1">
    <source>
        <dbReference type="SMART" id="SM00974"/>
    </source>
</evidence>
<dbReference type="InterPro" id="IPR018306">
    <property type="entry name" value="Phage_T5_Orf172_DNA-bd"/>
</dbReference>
<proteinExistence type="predicted"/>
<dbReference type="EMBL" id="JBIHMM010000003">
    <property type="protein sequence ID" value="MFH0254399.1"/>
    <property type="molecule type" value="Genomic_DNA"/>
</dbReference>
<reference evidence="2 3" key="1">
    <citation type="submission" date="2024-10" db="EMBL/GenBank/DDBJ databases">
        <authorList>
            <person name="Yang X.-N."/>
        </authorList>
    </citation>
    <scope>NUCLEOTIDE SEQUENCE [LARGE SCALE GENOMIC DNA]</scope>
    <source>
        <strain evidence="2 3">CAU 1059</strain>
    </source>
</reference>
<feature type="domain" description="Bacteriophage T5 Orf172 DNA-binding" evidence="1">
    <location>
        <begin position="14"/>
        <end position="96"/>
    </location>
</feature>
<gene>
    <name evidence="2" type="ORF">ACGRVM_10880</name>
</gene>
<comment type="caution">
    <text evidence="2">The sequence shown here is derived from an EMBL/GenBank/DDBJ whole genome shotgun (WGS) entry which is preliminary data.</text>
</comment>
<evidence type="ECO:0000313" key="3">
    <source>
        <dbReference type="Proteomes" id="UP001607157"/>
    </source>
</evidence>
<evidence type="ECO:0000313" key="2">
    <source>
        <dbReference type="EMBL" id="MFH0254399.1"/>
    </source>
</evidence>
<accession>A0ABW7I884</accession>